<evidence type="ECO:0000259" key="1">
    <source>
        <dbReference type="Pfam" id="PF11706"/>
    </source>
</evidence>
<dbReference type="InterPro" id="IPR023286">
    <property type="entry name" value="ABATE_dom_sf"/>
</dbReference>
<feature type="domain" description="Zinc finger CGNR" evidence="1">
    <location>
        <begin position="147"/>
        <end position="192"/>
    </location>
</feature>
<dbReference type="Pfam" id="PF11706">
    <property type="entry name" value="zf-CGNR"/>
    <property type="match status" value="1"/>
</dbReference>
<proteinExistence type="predicted"/>
<keyword evidence="3" id="KW-1185">Reference proteome</keyword>
<dbReference type="SUPFAM" id="SSF160904">
    <property type="entry name" value="Jann2411-like"/>
    <property type="match status" value="1"/>
</dbReference>
<evidence type="ECO:0000313" key="2">
    <source>
        <dbReference type="EMBL" id="BCJ46215.1"/>
    </source>
</evidence>
<dbReference type="InterPro" id="IPR021005">
    <property type="entry name" value="Znf_CGNR"/>
</dbReference>
<dbReference type="PANTHER" id="PTHR35525">
    <property type="entry name" value="BLL6575 PROTEIN"/>
    <property type="match status" value="1"/>
</dbReference>
<organism evidence="2 3">
    <name type="scientific">Actinoplanes ianthinogenes</name>
    <dbReference type="NCBI Taxonomy" id="122358"/>
    <lineage>
        <taxon>Bacteria</taxon>
        <taxon>Bacillati</taxon>
        <taxon>Actinomycetota</taxon>
        <taxon>Actinomycetes</taxon>
        <taxon>Micromonosporales</taxon>
        <taxon>Micromonosporaceae</taxon>
        <taxon>Actinoplanes</taxon>
    </lineage>
</organism>
<dbReference type="Proteomes" id="UP000676967">
    <property type="component" value="Chromosome"/>
</dbReference>
<protein>
    <recommendedName>
        <fullName evidence="1">Zinc finger CGNR domain-containing protein</fullName>
    </recommendedName>
</protein>
<gene>
    <name evidence="2" type="ORF">Aiant_68720</name>
</gene>
<reference evidence="2 3" key="1">
    <citation type="submission" date="2020-08" db="EMBL/GenBank/DDBJ databases">
        <title>Whole genome shotgun sequence of Actinoplanes ianthinogenes NBRC 13996.</title>
        <authorList>
            <person name="Komaki H."/>
            <person name="Tamura T."/>
        </authorList>
    </citation>
    <scope>NUCLEOTIDE SEQUENCE [LARGE SCALE GENOMIC DNA]</scope>
    <source>
        <strain evidence="2 3">NBRC 13996</strain>
    </source>
</reference>
<evidence type="ECO:0000313" key="3">
    <source>
        <dbReference type="Proteomes" id="UP000676967"/>
    </source>
</evidence>
<dbReference type="EMBL" id="AP023356">
    <property type="protein sequence ID" value="BCJ46215.1"/>
    <property type="molecule type" value="Genomic_DNA"/>
</dbReference>
<accession>A0ABM7M3R4</accession>
<name>A0ABM7M3R4_9ACTN</name>
<dbReference type="PANTHER" id="PTHR35525:SF3">
    <property type="entry name" value="BLL6575 PROTEIN"/>
    <property type="match status" value="1"/>
</dbReference>
<dbReference type="RefSeq" id="WP_189333040.1">
    <property type="nucleotide sequence ID" value="NZ_AP023356.1"/>
</dbReference>
<dbReference type="InterPro" id="IPR010852">
    <property type="entry name" value="ABATE"/>
</dbReference>
<dbReference type="Gene3D" id="1.10.3300.10">
    <property type="entry name" value="Jann2411-like domain"/>
    <property type="match status" value="1"/>
</dbReference>
<dbReference type="Pfam" id="PF07336">
    <property type="entry name" value="ABATE"/>
    <property type="match status" value="1"/>
</dbReference>
<sequence length="197" mass="21905">MDELRIVGGHRALDLANTVEPRPPGRVEKDHLGEPGALLSWAIRAAIVDEPEAARIERAWAADPRAAEAALADARALRDLIDPVLAGERLDILTARWAQAVGRSTLVAPTDHHSPAELRVGREPAWTIPDRLADALVDLVRTADRSRLRTCPLDQGGCGWLFLDRSRNGTRRWCAMEDCGTHAKIRRLTERRRTRRA</sequence>